<dbReference type="PANTHER" id="PTHR23531:SF1">
    <property type="entry name" value="QUINOLENE RESISTANCE PROTEIN NORA"/>
    <property type="match status" value="1"/>
</dbReference>
<feature type="transmembrane region" description="Helical" evidence="4">
    <location>
        <begin position="366"/>
        <end position="387"/>
    </location>
</feature>
<comment type="subcellular location">
    <subcellularLocation>
        <location evidence="4">Cell membrane</location>
        <topology evidence="4">Multi-pass membrane protein</topology>
    </subcellularLocation>
</comment>
<dbReference type="InterPro" id="IPR023008">
    <property type="entry name" value="MFS_YhhS-like"/>
</dbReference>
<dbReference type="InterPro" id="IPR036259">
    <property type="entry name" value="MFS_trans_sf"/>
</dbReference>
<evidence type="ECO:0000256" key="1">
    <source>
        <dbReference type="ARBA" id="ARBA00022692"/>
    </source>
</evidence>
<proteinExistence type="inferred from homology"/>
<feature type="transmembrane region" description="Helical" evidence="4">
    <location>
        <begin position="43"/>
        <end position="66"/>
    </location>
</feature>
<dbReference type="GO" id="GO:0005886">
    <property type="term" value="C:plasma membrane"/>
    <property type="evidence" value="ECO:0007669"/>
    <property type="project" value="UniProtKB-SubCell"/>
</dbReference>
<keyword evidence="4" id="KW-1003">Cell membrane</keyword>
<dbReference type="Pfam" id="PF07690">
    <property type="entry name" value="MFS_1"/>
    <property type="match status" value="1"/>
</dbReference>
<evidence type="ECO:0000256" key="2">
    <source>
        <dbReference type="ARBA" id="ARBA00022989"/>
    </source>
</evidence>
<feature type="domain" description="Major facilitator superfamily (MFS) profile" evidence="5">
    <location>
        <begin position="11"/>
        <end position="390"/>
    </location>
</feature>
<keyword evidence="4" id="KW-0813">Transport</keyword>
<keyword evidence="1 4" id="KW-0812">Transmembrane</keyword>
<feature type="transmembrane region" description="Helical" evidence="4">
    <location>
        <begin position="12"/>
        <end position="37"/>
    </location>
</feature>
<evidence type="ECO:0000256" key="4">
    <source>
        <dbReference type="HAMAP-Rule" id="MF_01118"/>
    </source>
</evidence>
<keyword evidence="3 4" id="KW-0472">Membrane</keyword>
<feature type="transmembrane region" description="Helical" evidence="4">
    <location>
        <begin position="337"/>
        <end position="360"/>
    </location>
</feature>
<dbReference type="HAMAP" id="MF_01118">
    <property type="entry name" value="MFS_YhhS"/>
    <property type="match status" value="1"/>
</dbReference>
<dbReference type="Proteomes" id="UP000251241">
    <property type="component" value="Unassembled WGS sequence"/>
</dbReference>
<dbReference type="InterPro" id="IPR020846">
    <property type="entry name" value="MFS_dom"/>
</dbReference>
<dbReference type="AlphaFoldDB" id="A0A2X2JMX4"/>
<organism evidence="6 7">
    <name type="scientific">Sphingobacterium multivorum</name>
    <dbReference type="NCBI Taxonomy" id="28454"/>
    <lineage>
        <taxon>Bacteria</taxon>
        <taxon>Pseudomonadati</taxon>
        <taxon>Bacteroidota</taxon>
        <taxon>Sphingobacteriia</taxon>
        <taxon>Sphingobacteriales</taxon>
        <taxon>Sphingobacteriaceae</taxon>
        <taxon>Sphingobacterium</taxon>
    </lineage>
</organism>
<dbReference type="Gene3D" id="1.20.1250.20">
    <property type="entry name" value="MFS general substrate transporter like domains"/>
    <property type="match status" value="1"/>
</dbReference>
<protein>
    <recommendedName>
        <fullName evidence="4">Uncharacterized MFS-type transporter NCTC11343_05828</fullName>
    </recommendedName>
</protein>
<feature type="transmembrane region" description="Helical" evidence="4">
    <location>
        <begin position="145"/>
        <end position="166"/>
    </location>
</feature>
<dbReference type="InterPro" id="IPR052714">
    <property type="entry name" value="MFS_Exporter"/>
</dbReference>
<evidence type="ECO:0000313" key="6">
    <source>
        <dbReference type="EMBL" id="SPZ95194.1"/>
    </source>
</evidence>
<evidence type="ECO:0000256" key="3">
    <source>
        <dbReference type="ARBA" id="ARBA00023136"/>
    </source>
</evidence>
<dbReference type="EMBL" id="UAUU01000011">
    <property type="protein sequence ID" value="SPZ95194.1"/>
    <property type="molecule type" value="Genomic_DNA"/>
</dbReference>
<dbReference type="PANTHER" id="PTHR23531">
    <property type="entry name" value="QUINOLENE RESISTANCE PROTEIN NORA"/>
    <property type="match status" value="1"/>
</dbReference>
<dbReference type="NCBIfam" id="NF003477">
    <property type="entry name" value="PRK05122.1"/>
    <property type="match status" value="1"/>
</dbReference>
<evidence type="ECO:0000259" key="5">
    <source>
        <dbReference type="PROSITE" id="PS50850"/>
    </source>
</evidence>
<dbReference type="PROSITE" id="PS50850">
    <property type="entry name" value="MFS"/>
    <property type="match status" value="1"/>
</dbReference>
<accession>A0A2X2JMX4</accession>
<sequence length="395" mass="42377">MTVSPREVNQKILGYVSLTFLGYLTIGLSLATLPIFIHQTLGFNTIIAGLVISVQYIATFLLRGYAGKIVDTKGPKISVLRSMLFFALSGLLLLLVFLFRSQPLLSLGLLLITRLFTGIGEGLVGASPINWALMELGDEHAAKAISFNGIASYGALAIGAPLGVLLVDHINYEALALLTSAIGLLGYFYCRAKTPYQVAGKKAEKVSFRRVLLLVAPFGICLALGGLGFGSISTFMTLYYEHFNWENGAACLTLFGVFFILTRLIFNKVIDQYGGLKVALVSLFVETVGLTVIAVAIDPLWTLLGAALTGFGFSLVFPALGVEAIKRVDQSQQGSALAAYGLFIDISLGITGPLIGFVANNRGMTAIYPFSTMMVCIGFAVVGNLLYQKKRELTP</sequence>
<dbReference type="SUPFAM" id="SSF103473">
    <property type="entry name" value="MFS general substrate transporter"/>
    <property type="match status" value="1"/>
</dbReference>
<dbReference type="CDD" id="cd17489">
    <property type="entry name" value="MFS_YfcJ_like"/>
    <property type="match status" value="1"/>
</dbReference>
<feature type="transmembrane region" description="Helical" evidence="4">
    <location>
        <begin position="247"/>
        <end position="266"/>
    </location>
</feature>
<feature type="transmembrane region" description="Helical" evidence="4">
    <location>
        <begin position="303"/>
        <end position="325"/>
    </location>
</feature>
<name>A0A2X2JMX4_SPHMU</name>
<feature type="transmembrane region" description="Helical" evidence="4">
    <location>
        <begin position="172"/>
        <end position="190"/>
    </location>
</feature>
<keyword evidence="2 4" id="KW-1133">Transmembrane helix</keyword>
<dbReference type="RefSeq" id="WP_112376489.1">
    <property type="nucleotide sequence ID" value="NZ_CP069793.1"/>
</dbReference>
<reference evidence="6 7" key="1">
    <citation type="submission" date="2018-06" db="EMBL/GenBank/DDBJ databases">
        <authorList>
            <consortium name="Pathogen Informatics"/>
            <person name="Doyle S."/>
        </authorList>
    </citation>
    <scope>NUCLEOTIDE SEQUENCE [LARGE SCALE GENOMIC DNA]</scope>
    <source>
        <strain evidence="6 7">NCTC11343</strain>
    </source>
</reference>
<gene>
    <name evidence="6" type="primary">yhhS_2</name>
    <name evidence="6" type="ORF">NCTC11343_05828</name>
</gene>
<comment type="similarity">
    <text evidence="4">Belongs to the major facilitator superfamily. YhhS family.</text>
</comment>
<feature type="transmembrane region" description="Helical" evidence="4">
    <location>
        <begin position="211"/>
        <end position="235"/>
    </location>
</feature>
<dbReference type="InterPro" id="IPR011701">
    <property type="entry name" value="MFS"/>
</dbReference>
<evidence type="ECO:0000313" key="7">
    <source>
        <dbReference type="Proteomes" id="UP000251241"/>
    </source>
</evidence>
<feature type="transmembrane region" description="Helical" evidence="4">
    <location>
        <begin position="78"/>
        <end position="99"/>
    </location>
</feature>
<dbReference type="GO" id="GO:0022857">
    <property type="term" value="F:transmembrane transporter activity"/>
    <property type="evidence" value="ECO:0007669"/>
    <property type="project" value="UniProtKB-UniRule"/>
</dbReference>
<feature type="transmembrane region" description="Helical" evidence="4">
    <location>
        <begin position="111"/>
        <end position="133"/>
    </location>
</feature>
<dbReference type="GeneID" id="97180553"/>
<feature type="transmembrane region" description="Helical" evidence="4">
    <location>
        <begin position="278"/>
        <end position="297"/>
    </location>
</feature>